<dbReference type="Proteomes" id="UP000326500">
    <property type="component" value="Unassembled WGS sequence"/>
</dbReference>
<keyword evidence="3" id="KW-1185">Reference proteome</keyword>
<evidence type="ECO:0000313" key="3">
    <source>
        <dbReference type="Proteomes" id="UP000326500"/>
    </source>
</evidence>
<dbReference type="InterPro" id="IPR027843">
    <property type="entry name" value="DUF4440"/>
</dbReference>
<feature type="domain" description="DUF4440" evidence="1">
    <location>
        <begin position="8"/>
        <end position="105"/>
    </location>
</feature>
<dbReference type="SUPFAM" id="SSF54427">
    <property type="entry name" value="NTF2-like"/>
    <property type="match status" value="1"/>
</dbReference>
<dbReference type="Gene3D" id="3.10.450.50">
    <property type="match status" value="1"/>
</dbReference>
<dbReference type="AlphaFoldDB" id="A0A1G9BDP8"/>
<name>A0A1G9BDP8_9EURY</name>
<dbReference type="InterPro" id="IPR032710">
    <property type="entry name" value="NTF2-like_dom_sf"/>
</dbReference>
<proteinExistence type="predicted"/>
<reference evidence="2 3" key="1">
    <citation type="submission" date="2016-10" db="EMBL/GenBank/DDBJ databases">
        <authorList>
            <person name="Varghese N."/>
            <person name="Submissions S."/>
        </authorList>
    </citation>
    <scope>NUCLEOTIDE SEQUENCE [LARGE SCALE GENOMIC DNA]</scope>
    <source>
        <strain evidence="2 3">DSM 2373</strain>
    </source>
</reference>
<evidence type="ECO:0000259" key="1">
    <source>
        <dbReference type="Pfam" id="PF14534"/>
    </source>
</evidence>
<dbReference type="EMBL" id="FNFT01000009">
    <property type="protein sequence ID" value="SDK37621.1"/>
    <property type="molecule type" value="Genomic_DNA"/>
</dbReference>
<dbReference type="OrthoDB" id="106547at2157"/>
<organism evidence="2 3">
    <name type="scientific">Methanoculleus thermophilus</name>
    <dbReference type="NCBI Taxonomy" id="2200"/>
    <lineage>
        <taxon>Archaea</taxon>
        <taxon>Methanobacteriati</taxon>
        <taxon>Methanobacteriota</taxon>
        <taxon>Stenosarchaea group</taxon>
        <taxon>Methanomicrobia</taxon>
        <taxon>Methanomicrobiales</taxon>
        <taxon>Methanomicrobiaceae</taxon>
        <taxon>Methanoculleus</taxon>
    </lineage>
</organism>
<dbReference type="RefSeq" id="WP_066958734.1">
    <property type="nucleotide sequence ID" value="NZ_BCNX01000012.1"/>
</dbReference>
<evidence type="ECO:0000313" key="2">
    <source>
        <dbReference type="EMBL" id="SDK37621.1"/>
    </source>
</evidence>
<sequence length="115" mass="12989">MNDLLPVLLDLEKQAWKAADLRDVAFYRDYLAPEALVVSPWGILDREGLLRDLAENPNEFPKYAIADPKVVPLGEGSAVLVYTVSFGEQRLFVSSVYVQDRGRWKAAFHQRTPAL</sequence>
<accession>A0A1G9BDP8</accession>
<dbReference type="STRING" id="2200.GCA_001571405_02151"/>
<gene>
    <name evidence="2" type="ORF">SAMN04488571_10918</name>
</gene>
<protein>
    <recommendedName>
        <fullName evidence="1">DUF4440 domain-containing protein</fullName>
    </recommendedName>
</protein>
<dbReference type="Pfam" id="PF14534">
    <property type="entry name" value="DUF4440"/>
    <property type="match status" value="1"/>
</dbReference>